<feature type="region of interest" description="Disordered" evidence="1">
    <location>
        <begin position="151"/>
        <end position="200"/>
    </location>
</feature>
<feature type="compositionally biased region" description="Low complexity" evidence="1">
    <location>
        <begin position="176"/>
        <end position="190"/>
    </location>
</feature>
<dbReference type="Proteomes" id="UP001370490">
    <property type="component" value="Unassembled WGS sequence"/>
</dbReference>
<proteinExistence type="predicted"/>
<dbReference type="AlphaFoldDB" id="A0AAN8W1R5"/>
<evidence type="ECO:0000313" key="3">
    <source>
        <dbReference type="Proteomes" id="UP001370490"/>
    </source>
</evidence>
<organism evidence="2 3">
    <name type="scientific">Dillenia turbinata</name>
    <dbReference type="NCBI Taxonomy" id="194707"/>
    <lineage>
        <taxon>Eukaryota</taxon>
        <taxon>Viridiplantae</taxon>
        <taxon>Streptophyta</taxon>
        <taxon>Embryophyta</taxon>
        <taxon>Tracheophyta</taxon>
        <taxon>Spermatophyta</taxon>
        <taxon>Magnoliopsida</taxon>
        <taxon>eudicotyledons</taxon>
        <taxon>Gunneridae</taxon>
        <taxon>Pentapetalae</taxon>
        <taxon>Dilleniales</taxon>
        <taxon>Dilleniaceae</taxon>
        <taxon>Dillenia</taxon>
    </lineage>
</organism>
<evidence type="ECO:0000313" key="2">
    <source>
        <dbReference type="EMBL" id="KAK6943780.1"/>
    </source>
</evidence>
<comment type="caution">
    <text evidence="2">The sequence shown here is derived from an EMBL/GenBank/DDBJ whole genome shotgun (WGS) entry which is preliminary data.</text>
</comment>
<protein>
    <submittedName>
        <fullName evidence="2">Uncharacterized protein</fullName>
    </submittedName>
</protein>
<dbReference type="EMBL" id="JBAMMX010000003">
    <property type="protein sequence ID" value="KAK6943780.1"/>
    <property type="molecule type" value="Genomic_DNA"/>
</dbReference>
<accession>A0AAN8W1R5</accession>
<reference evidence="2 3" key="1">
    <citation type="submission" date="2023-12" db="EMBL/GenBank/DDBJ databases">
        <title>A high-quality genome assembly for Dillenia turbinata (Dilleniales).</title>
        <authorList>
            <person name="Chanderbali A."/>
        </authorList>
    </citation>
    <scope>NUCLEOTIDE SEQUENCE [LARGE SCALE GENOMIC DNA]</scope>
    <source>
        <strain evidence="2">LSX21</strain>
        <tissue evidence="2">Leaf</tissue>
    </source>
</reference>
<feature type="region of interest" description="Disordered" evidence="1">
    <location>
        <begin position="341"/>
        <end position="365"/>
    </location>
</feature>
<sequence length="480" mass="53077">MPSKPFEIHILQLPMFLERTSIHIRLENSRRIAHDLKANTISTVLLLAARVGASESGRLAYPIENTTMDAIHYPTEWNPVPRPVGYTSTGHDVEMSHYQPDSVGPLHEPFLQSSTTGTFRVIPDCYAHHASSSNYDRQSLHGVDGGFVDLTIGNGRGPHKRKSPGIPTVCERGTSSRHNSGGSSSDHSSNLRQDKPNMESQHLQWDHVTVTSNFRGNNAVVGGESSLRNVRSRPALDLESNLARTHSYGNPPHHPYSASAAMDLSCSMDIPAQSSNGTDWNHIHVSSPPHGRVQQITDVSRSSHETNHGTTAAAASVEHGGYNHEFFPGRHTVVSQNLHAASNQSTRGIRSTYSQRPSPSFRASSSNLHLGHIATSDDGLRLIAESHSSRHPKPLSTTGWRNNERNGRLRISSERYRSLSDEAGIRERLVSEGLMIVDRSSLYGSRGLFDQHRDMRLDIDNMSYEPHWGSNDKNKGHKKP</sequence>
<evidence type="ECO:0000256" key="1">
    <source>
        <dbReference type="SAM" id="MobiDB-lite"/>
    </source>
</evidence>
<name>A0AAN8W1R5_9MAGN</name>
<gene>
    <name evidence="2" type="ORF">RJ641_024882</name>
</gene>
<keyword evidence="3" id="KW-1185">Reference proteome</keyword>